<gene>
    <name evidence="2" type="ORF">KK083_10720</name>
</gene>
<dbReference type="SUPFAM" id="SSF56436">
    <property type="entry name" value="C-type lectin-like"/>
    <property type="match status" value="1"/>
</dbReference>
<dbReference type="Pfam" id="PF03781">
    <property type="entry name" value="FGE-sulfatase"/>
    <property type="match status" value="1"/>
</dbReference>
<reference evidence="2 3" key="1">
    <citation type="submission" date="2021-05" db="EMBL/GenBank/DDBJ databases">
        <title>A Polyphasic approach of four new species of the genus Ohtaekwangia: Ohtaekwangia histidinii sp. nov., Ohtaekwangia cretensis sp. nov., Ohtaekwangia indiensis sp. nov., Ohtaekwangia reichenbachii sp. nov. from diverse environment.</title>
        <authorList>
            <person name="Octaviana S."/>
        </authorList>
    </citation>
    <scope>NUCLEOTIDE SEQUENCE [LARGE SCALE GENOMIC DNA]</scope>
    <source>
        <strain evidence="2 3">PWU4</strain>
    </source>
</reference>
<organism evidence="2 3">
    <name type="scientific">Chryseosolibacter histidini</name>
    <dbReference type="NCBI Taxonomy" id="2782349"/>
    <lineage>
        <taxon>Bacteria</taxon>
        <taxon>Pseudomonadati</taxon>
        <taxon>Bacteroidota</taxon>
        <taxon>Cytophagia</taxon>
        <taxon>Cytophagales</taxon>
        <taxon>Chryseotaleaceae</taxon>
        <taxon>Chryseosolibacter</taxon>
    </lineage>
</organism>
<dbReference type="EMBL" id="JAHESF010000008">
    <property type="protein sequence ID" value="MBT1697352.1"/>
    <property type="molecule type" value="Genomic_DNA"/>
</dbReference>
<sequence>MTDFDIHFPEINYRFPLTFVKGTGETTYLFGDGDKVGIHVNDFFISKFQITQKLWEYIMGNSPSHFGGQDKPVENVSFNDITQKSGFLDKLNLITGDEYKLTFRLPSETEWEYAARGGTHWIDDFQFSGSNNINDVGWYDQNSGKYNDLEILSKLKNREKGTTTHDVGQKQPNQLGIFDMSGNIWEWCQDYFQSDIRLLPKDGTPYLEEGNEIVLRGGCHHNWANHCTVSKRYAIVPDAKDECIGFRIAASINV</sequence>
<dbReference type="RefSeq" id="WP_254163222.1">
    <property type="nucleotide sequence ID" value="NZ_JAHESF010000008.1"/>
</dbReference>
<name>A0AAP2DLJ1_9BACT</name>
<evidence type="ECO:0000313" key="3">
    <source>
        <dbReference type="Proteomes" id="UP001319200"/>
    </source>
</evidence>
<feature type="domain" description="Sulfatase-modifying factor enzyme-like" evidence="1">
    <location>
        <begin position="38"/>
        <end position="249"/>
    </location>
</feature>
<dbReference type="InterPro" id="IPR042095">
    <property type="entry name" value="SUMF_sf"/>
</dbReference>
<evidence type="ECO:0000259" key="1">
    <source>
        <dbReference type="Pfam" id="PF03781"/>
    </source>
</evidence>
<dbReference type="PANTHER" id="PTHR23150">
    <property type="entry name" value="SULFATASE MODIFYING FACTOR 1, 2"/>
    <property type="match status" value="1"/>
</dbReference>
<dbReference type="InterPro" id="IPR016187">
    <property type="entry name" value="CTDL_fold"/>
</dbReference>
<dbReference type="AlphaFoldDB" id="A0AAP2DLJ1"/>
<comment type="caution">
    <text evidence="2">The sequence shown here is derived from an EMBL/GenBank/DDBJ whole genome shotgun (WGS) entry which is preliminary data.</text>
</comment>
<dbReference type="GO" id="GO:0120147">
    <property type="term" value="F:formylglycine-generating oxidase activity"/>
    <property type="evidence" value="ECO:0007669"/>
    <property type="project" value="TreeGrafter"/>
</dbReference>
<accession>A0AAP2DLJ1</accession>
<dbReference type="PANTHER" id="PTHR23150:SF19">
    <property type="entry name" value="FORMYLGLYCINE-GENERATING ENZYME"/>
    <property type="match status" value="1"/>
</dbReference>
<dbReference type="InterPro" id="IPR005532">
    <property type="entry name" value="SUMF_dom"/>
</dbReference>
<protein>
    <submittedName>
        <fullName evidence="2">Formylglycine-generating enzyme family protein</fullName>
    </submittedName>
</protein>
<evidence type="ECO:0000313" key="2">
    <source>
        <dbReference type="EMBL" id="MBT1697352.1"/>
    </source>
</evidence>
<dbReference type="Proteomes" id="UP001319200">
    <property type="component" value="Unassembled WGS sequence"/>
</dbReference>
<dbReference type="InterPro" id="IPR051043">
    <property type="entry name" value="Sulfatase_Mod_Factor_Kinase"/>
</dbReference>
<dbReference type="Gene3D" id="3.90.1580.10">
    <property type="entry name" value="paralog of FGE (formylglycine-generating enzyme)"/>
    <property type="match status" value="1"/>
</dbReference>
<proteinExistence type="predicted"/>
<keyword evidence="3" id="KW-1185">Reference proteome</keyword>